<gene>
    <name evidence="8" type="ORF">G3574_00345</name>
</gene>
<dbReference type="SUPFAM" id="SSF55785">
    <property type="entry name" value="PYP-like sensor domain (PAS domain)"/>
    <property type="match status" value="2"/>
</dbReference>
<evidence type="ECO:0000259" key="7">
    <source>
        <dbReference type="PROSITE" id="PS50113"/>
    </source>
</evidence>
<dbReference type="Pfam" id="PF08447">
    <property type="entry name" value="PAS_3"/>
    <property type="match status" value="2"/>
</dbReference>
<dbReference type="InterPro" id="IPR001610">
    <property type="entry name" value="PAC"/>
</dbReference>
<protein>
    <recommendedName>
        <fullName evidence="2">histidine kinase</fullName>
        <ecNumber evidence="2">2.7.13.3</ecNumber>
    </recommendedName>
</protein>
<keyword evidence="4" id="KW-0808">Transferase</keyword>
<dbReference type="SMART" id="SM00347">
    <property type="entry name" value="HTH_MARR"/>
    <property type="match status" value="1"/>
</dbReference>
<dbReference type="InterPro" id="IPR000014">
    <property type="entry name" value="PAS"/>
</dbReference>
<dbReference type="Proteomes" id="UP000482155">
    <property type="component" value="Unassembled WGS sequence"/>
</dbReference>
<sequence>MSPLLQTSGHDAGIDSTRQIFLSTRALSKAILEMVRLDDIQLTGGYIPVISAIDPEGIRLTDLARITGMSKQALFPYVTALQDFGYLSKVQDPHDGRANLLCFTPKGHKLLEQIHAALEQMSREGQSAGQARHGRDIDMRRYFPGDRFLNRQEGGARAVAGIVESGAGADLFSSAFTHAAIGMAIVGLDGQFLDVNESLCRIVGYSKPELVKLTFQDITHPDDLKTDLDLSKLLMDGVIPSYHLEKRYIRKNGDLIWILLTATLARHADGTPHHFIAQIQDIQSRKQDEDERNAFFDVCPDLLAVAGTSGRFIRVNKAWTDILGWSVEELTSRPYLDFIHPEDQERTRREHAASFAGNPLHAFTNRYRHKDGSYRWLEWNAAVKANERIFCSARDITDMIETGAMARSQARN</sequence>
<evidence type="ECO:0000256" key="1">
    <source>
        <dbReference type="ARBA" id="ARBA00000085"/>
    </source>
</evidence>
<reference evidence="8 9" key="1">
    <citation type="submission" date="2020-02" db="EMBL/GenBank/DDBJ databases">
        <authorList>
            <person name="Kim M.K."/>
        </authorList>
    </citation>
    <scope>NUCLEOTIDE SEQUENCE [LARGE SCALE GENOMIC DNA]</scope>
    <source>
        <strain evidence="8 9">17J57-3</strain>
    </source>
</reference>
<dbReference type="SMART" id="SM00091">
    <property type="entry name" value="PAS"/>
    <property type="match status" value="2"/>
</dbReference>
<evidence type="ECO:0000313" key="8">
    <source>
        <dbReference type="EMBL" id="NEX59515.1"/>
    </source>
</evidence>
<comment type="catalytic activity">
    <reaction evidence="1">
        <text>ATP + protein L-histidine = ADP + protein N-phospho-L-histidine.</text>
        <dbReference type="EC" id="2.7.13.3"/>
    </reaction>
</comment>
<evidence type="ECO:0000256" key="5">
    <source>
        <dbReference type="ARBA" id="ARBA00022777"/>
    </source>
</evidence>
<dbReference type="InterPro" id="IPR000835">
    <property type="entry name" value="HTH_MarR-typ"/>
</dbReference>
<dbReference type="PANTHER" id="PTHR43304:SF1">
    <property type="entry name" value="PAC DOMAIN-CONTAINING PROTEIN"/>
    <property type="match status" value="1"/>
</dbReference>
<dbReference type="InterPro" id="IPR035965">
    <property type="entry name" value="PAS-like_dom_sf"/>
</dbReference>
<dbReference type="SUPFAM" id="SSF46785">
    <property type="entry name" value="Winged helix' DNA-binding domain"/>
    <property type="match status" value="1"/>
</dbReference>
<dbReference type="SMART" id="SM00086">
    <property type="entry name" value="PAC"/>
    <property type="match status" value="2"/>
</dbReference>
<organism evidence="8 9">
    <name type="scientific">Noviherbaspirillum galbum</name>
    <dbReference type="NCBI Taxonomy" id="2709383"/>
    <lineage>
        <taxon>Bacteria</taxon>
        <taxon>Pseudomonadati</taxon>
        <taxon>Pseudomonadota</taxon>
        <taxon>Betaproteobacteria</taxon>
        <taxon>Burkholderiales</taxon>
        <taxon>Oxalobacteraceae</taxon>
        <taxon>Noviherbaspirillum</taxon>
    </lineage>
</organism>
<evidence type="ECO:0000259" key="6">
    <source>
        <dbReference type="PROSITE" id="PS50112"/>
    </source>
</evidence>
<dbReference type="InterPro" id="IPR036388">
    <property type="entry name" value="WH-like_DNA-bd_sf"/>
</dbReference>
<dbReference type="InterPro" id="IPR052162">
    <property type="entry name" value="Sensor_kinase/Photoreceptor"/>
</dbReference>
<dbReference type="AlphaFoldDB" id="A0A6B3SJI8"/>
<evidence type="ECO:0000256" key="2">
    <source>
        <dbReference type="ARBA" id="ARBA00012438"/>
    </source>
</evidence>
<dbReference type="InterPro" id="IPR036390">
    <property type="entry name" value="WH_DNA-bd_sf"/>
</dbReference>
<feature type="domain" description="PAS" evidence="6">
    <location>
        <begin position="288"/>
        <end position="358"/>
    </location>
</feature>
<feature type="domain" description="PAS" evidence="6">
    <location>
        <begin position="168"/>
        <end position="223"/>
    </location>
</feature>
<dbReference type="GO" id="GO:0004673">
    <property type="term" value="F:protein histidine kinase activity"/>
    <property type="evidence" value="ECO:0007669"/>
    <property type="project" value="UniProtKB-EC"/>
</dbReference>
<proteinExistence type="predicted"/>
<dbReference type="Gene3D" id="1.10.10.10">
    <property type="entry name" value="Winged helix-like DNA-binding domain superfamily/Winged helix DNA-binding domain"/>
    <property type="match status" value="1"/>
</dbReference>
<dbReference type="PROSITE" id="PS50112">
    <property type="entry name" value="PAS"/>
    <property type="match status" value="2"/>
</dbReference>
<feature type="domain" description="PAC" evidence="7">
    <location>
        <begin position="242"/>
        <end position="294"/>
    </location>
</feature>
<keyword evidence="5" id="KW-0418">Kinase</keyword>
<name>A0A6B3SJI8_9BURK</name>
<evidence type="ECO:0000256" key="3">
    <source>
        <dbReference type="ARBA" id="ARBA00022553"/>
    </source>
</evidence>
<dbReference type="EMBL" id="JAAIVB010000003">
    <property type="protein sequence ID" value="NEX59515.1"/>
    <property type="molecule type" value="Genomic_DNA"/>
</dbReference>
<dbReference type="GO" id="GO:0003700">
    <property type="term" value="F:DNA-binding transcription factor activity"/>
    <property type="evidence" value="ECO:0007669"/>
    <property type="project" value="InterPro"/>
</dbReference>
<evidence type="ECO:0000256" key="4">
    <source>
        <dbReference type="ARBA" id="ARBA00022679"/>
    </source>
</evidence>
<comment type="caution">
    <text evidence="8">The sequence shown here is derived from an EMBL/GenBank/DDBJ whole genome shotgun (WGS) entry which is preliminary data.</text>
</comment>
<dbReference type="NCBIfam" id="TIGR00229">
    <property type="entry name" value="sensory_box"/>
    <property type="match status" value="2"/>
</dbReference>
<dbReference type="PROSITE" id="PS50113">
    <property type="entry name" value="PAC"/>
    <property type="match status" value="1"/>
</dbReference>
<keyword evidence="9" id="KW-1185">Reference proteome</keyword>
<keyword evidence="3" id="KW-0597">Phosphoprotein</keyword>
<dbReference type="RefSeq" id="WP_163959741.1">
    <property type="nucleotide sequence ID" value="NZ_JAAIVB010000003.1"/>
</dbReference>
<dbReference type="InterPro" id="IPR000700">
    <property type="entry name" value="PAS-assoc_C"/>
</dbReference>
<evidence type="ECO:0000313" key="9">
    <source>
        <dbReference type="Proteomes" id="UP000482155"/>
    </source>
</evidence>
<dbReference type="InterPro" id="IPR013655">
    <property type="entry name" value="PAS_fold_3"/>
</dbReference>
<dbReference type="Gene3D" id="3.30.450.20">
    <property type="entry name" value="PAS domain"/>
    <property type="match status" value="2"/>
</dbReference>
<dbReference type="CDD" id="cd00130">
    <property type="entry name" value="PAS"/>
    <property type="match status" value="2"/>
</dbReference>
<dbReference type="PANTHER" id="PTHR43304">
    <property type="entry name" value="PHYTOCHROME-LIKE PROTEIN CPH1"/>
    <property type="match status" value="1"/>
</dbReference>
<dbReference type="EC" id="2.7.13.3" evidence="2"/>
<accession>A0A6B3SJI8</accession>